<evidence type="ECO:0000313" key="1">
    <source>
        <dbReference type="EMBL" id="KAJ2977335.1"/>
    </source>
</evidence>
<name>A0ACC1NED4_9APHY</name>
<organism evidence="1 2">
    <name type="scientific">Trametes sanguinea</name>
    <dbReference type="NCBI Taxonomy" id="158606"/>
    <lineage>
        <taxon>Eukaryota</taxon>
        <taxon>Fungi</taxon>
        <taxon>Dikarya</taxon>
        <taxon>Basidiomycota</taxon>
        <taxon>Agaricomycotina</taxon>
        <taxon>Agaricomycetes</taxon>
        <taxon>Polyporales</taxon>
        <taxon>Polyporaceae</taxon>
        <taxon>Trametes</taxon>
    </lineage>
</organism>
<dbReference type="EMBL" id="JANSHE010004460">
    <property type="protein sequence ID" value="KAJ2977335.1"/>
    <property type="molecule type" value="Genomic_DNA"/>
</dbReference>
<evidence type="ECO:0000313" key="2">
    <source>
        <dbReference type="Proteomes" id="UP001144978"/>
    </source>
</evidence>
<proteinExistence type="predicted"/>
<keyword evidence="2" id="KW-1185">Reference proteome</keyword>
<protein>
    <submittedName>
        <fullName evidence="1">Uncharacterized protein</fullName>
    </submittedName>
</protein>
<sequence>MSSGYADVPNPMFYMPGTKMLFGDAKETCEGELPSPPLGTLENTVVPSPSVPGWRRVYRRREERYREDISLDLRTLELLYSSPPAYHAHAQRPRPGPLPAFTLFPSLSGLLLLTPETAHQHRYQNHSQSPHMWMPELYAAYAPAGYVPFTTTTTTTAYLYPPVHQANMIPNPRRSASVMTVFPSPRRLR</sequence>
<comment type="caution">
    <text evidence="1">The sequence shown here is derived from an EMBL/GenBank/DDBJ whole genome shotgun (WGS) entry which is preliminary data.</text>
</comment>
<accession>A0ACC1NED4</accession>
<gene>
    <name evidence="1" type="ORF">NUW54_g11431</name>
</gene>
<reference evidence="1" key="1">
    <citation type="submission" date="2022-08" db="EMBL/GenBank/DDBJ databases">
        <title>Genome Sequence of Pycnoporus sanguineus.</title>
        <authorList>
            <person name="Buettner E."/>
        </authorList>
    </citation>
    <scope>NUCLEOTIDE SEQUENCE</scope>
    <source>
        <strain evidence="1">CG-C14</strain>
    </source>
</reference>
<dbReference type="Proteomes" id="UP001144978">
    <property type="component" value="Unassembled WGS sequence"/>
</dbReference>